<dbReference type="Proteomes" id="UP001162992">
    <property type="component" value="Chromosome 2"/>
</dbReference>
<name>A0ACC2EK72_DIPCM</name>
<proteinExistence type="predicted"/>
<evidence type="ECO:0000313" key="1">
    <source>
        <dbReference type="EMBL" id="KAJ7566881.1"/>
    </source>
</evidence>
<sequence>MHREVYKNLERRKMSLIMIFAECSPGSALALLLLFVKTLIVGLATDTYNCPLSKQDCTALVALELDGYLSFSNTADAARDFGSMRHEYPSAVLYPSSVKDIAAVVRTVYASPSNLTIAAKGSGHSIHGQAQALNGIVIEMSALRGIHVFPGAFGESPYVDAAGGELWIDVLRATLKMGLAPRSMTDYLYLSVGGTLSNAGVSGQAFRYGPQISNVNELEVVTGIGDIVTCSPFQNADLFFAVLGGLGQFGIITRARIILEAAPNKVKWIRALYSDFTVFTRDQEILMSQAQENSFDYIEGSVIVNSKDRHGWKSVPFEGQIINASLIPDTAGPVLYCLELTKNYHDHEVNTDDKKVSSLLEHLGHLPSLIFSTDVPYLDFLDRVHVGEERLRKLGLWDVPHPWMNLFIPKSRITDFDAWVFKKHLRDGINGPLLVYPLDRMKWDSRMSAVTPNEDIFYLVGLLRYASLSSAASVESLLNENKEVTEFCRAKGIGYKQYLPHYSTQEEWSRHFGFHWLKFVDRKLMFDPKAILSPGQRIFIRKKGSFEDSNTLIE</sequence>
<evidence type="ECO:0000313" key="2">
    <source>
        <dbReference type="Proteomes" id="UP001162992"/>
    </source>
</evidence>
<gene>
    <name evidence="1" type="ORF">O6H91_02G123000</name>
</gene>
<keyword evidence="2" id="KW-1185">Reference proteome</keyword>
<reference evidence="2" key="1">
    <citation type="journal article" date="2024" name="Proc. Natl. Acad. Sci. U.S.A.">
        <title>Extraordinary preservation of gene collinearity over three hundred million years revealed in homosporous lycophytes.</title>
        <authorList>
            <person name="Li C."/>
            <person name="Wickell D."/>
            <person name="Kuo L.Y."/>
            <person name="Chen X."/>
            <person name="Nie B."/>
            <person name="Liao X."/>
            <person name="Peng D."/>
            <person name="Ji J."/>
            <person name="Jenkins J."/>
            <person name="Williams M."/>
            <person name="Shu S."/>
            <person name="Plott C."/>
            <person name="Barry K."/>
            <person name="Rajasekar S."/>
            <person name="Grimwood J."/>
            <person name="Han X."/>
            <person name="Sun S."/>
            <person name="Hou Z."/>
            <person name="He W."/>
            <person name="Dai G."/>
            <person name="Sun C."/>
            <person name="Schmutz J."/>
            <person name="Leebens-Mack J.H."/>
            <person name="Li F.W."/>
            <person name="Wang L."/>
        </authorList>
    </citation>
    <scope>NUCLEOTIDE SEQUENCE [LARGE SCALE GENOMIC DNA]</scope>
    <source>
        <strain evidence="2">cv. PW_Plant_1</strain>
    </source>
</reference>
<dbReference type="EMBL" id="CM055093">
    <property type="protein sequence ID" value="KAJ7566881.1"/>
    <property type="molecule type" value="Genomic_DNA"/>
</dbReference>
<accession>A0ACC2EK72</accession>
<protein>
    <submittedName>
        <fullName evidence="1">Uncharacterized protein</fullName>
    </submittedName>
</protein>
<organism evidence="1 2">
    <name type="scientific">Diphasiastrum complanatum</name>
    <name type="common">Issler's clubmoss</name>
    <name type="synonym">Lycopodium complanatum</name>
    <dbReference type="NCBI Taxonomy" id="34168"/>
    <lineage>
        <taxon>Eukaryota</taxon>
        <taxon>Viridiplantae</taxon>
        <taxon>Streptophyta</taxon>
        <taxon>Embryophyta</taxon>
        <taxon>Tracheophyta</taxon>
        <taxon>Lycopodiopsida</taxon>
        <taxon>Lycopodiales</taxon>
        <taxon>Lycopodiaceae</taxon>
        <taxon>Lycopodioideae</taxon>
        <taxon>Diphasiastrum</taxon>
    </lineage>
</organism>
<comment type="caution">
    <text evidence="1">The sequence shown here is derived from an EMBL/GenBank/DDBJ whole genome shotgun (WGS) entry which is preliminary data.</text>
</comment>